<organism evidence="1 2">
    <name type="scientific">Streptomonospora litoralis</name>
    <dbReference type="NCBI Taxonomy" id="2498135"/>
    <lineage>
        <taxon>Bacteria</taxon>
        <taxon>Bacillati</taxon>
        <taxon>Actinomycetota</taxon>
        <taxon>Actinomycetes</taxon>
        <taxon>Streptosporangiales</taxon>
        <taxon>Nocardiopsidaceae</taxon>
        <taxon>Streptomonospora</taxon>
    </lineage>
</organism>
<dbReference type="EMBL" id="CP036455">
    <property type="protein sequence ID" value="QBI52879.1"/>
    <property type="molecule type" value="Genomic_DNA"/>
</dbReference>
<gene>
    <name evidence="1" type="ORF">EKD16_05365</name>
</gene>
<dbReference type="Proteomes" id="UP000292235">
    <property type="component" value="Chromosome"/>
</dbReference>
<reference evidence="1 2" key="1">
    <citation type="submission" date="2019-02" db="EMBL/GenBank/DDBJ databases">
        <authorList>
            <person name="Khodamoradi S."/>
            <person name="Hahnke R.L."/>
            <person name="Kaempfer P."/>
            <person name="Schumann P."/>
            <person name="Rohde M."/>
            <person name="Steinert M."/>
            <person name="Luzhetskyy A."/>
            <person name="Wink J."/>
            <person name="Ruckert C."/>
        </authorList>
    </citation>
    <scope>NUCLEOTIDE SEQUENCE [LARGE SCALE GENOMIC DNA]</scope>
    <source>
        <strain evidence="1 2">M2</strain>
    </source>
</reference>
<evidence type="ECO:0000313" key="2">
    <source>
        <dbReference type="Proteomes" id="UP000292235"/>
    </source>
</evidence>
<dbReference type="KEGG" id="strr:EKD16_05365"/>
<dbReference type="Pfam" id="PF04978">
    <property type="entry name" value="MST"/>
    <property type="match status" value="1"/>
</dbReference>
<keyword evidence="2" id="KW-1185">Reference proteome</keyword>
<sequence length="140" mass="15219">MAGKVRGVTEEQARRRLVSSETTLAGLLRHLAVVECKWFRLVVAGGDAEELHLPGRGESWVVPEDATLASLTADYERGCADSRAIAARYSLDDVFDSGEDITVSLRWILVHMIEETARHAGHADILREQTDGSTGDGESG</sequence>
<dbReference type="InterPro" id="IPR034660">
    <property type="entry name" value="DinB/YfiT-like"/>
</dbReference>
<proteinExistence type="predicted"/>
<evidence type="ECO:0000313" key="1">
    <source>
        <dbReference type="EMBL" id="QBI52879.1"/>
    </source>
</evidence>
<dbReference type="InterPro" id="IPR007061">
    <property type="entry name" value="MST-like"/>
</dbReference>
<accession>A0A4P6Q207</accession>
<protein>
    <submittedName>
        <fullName evidence="1">DinB superfamily protein</fullName>
    </submittedName>
</protein>
<name>A0A4P6Q207_9ACTN</name>
<dbReference type="AlphaFoldDB" id="A0A4P6Q207"/>
<dbReference type="RefSeq" id="WP_242677241.1">
    <property type="nucleotide sequence ID" value="NZ_CP036455.1"/>
</dbReference>
<dbReference type="SUPFAM" id="SSF109854">
    <property type="entry name" value="DinB/YfiT-like putative metalloenzymes"/>
    <property type="match status" value="1"/>
</dbReference>
<dbReference type="Gene3D" id="1.20.120.450">
    <property type="entry name" value="dinb family like domain"/>
    <property type="match status" value="1"/>
</dbReference>